<organism evidence="2 3">
    <name type="scientific">Limosilactobacillus reuteri</name>
    <name type="common">Lactobacillus reuteri</name>
    <dbReference type="NCBI Taxonomy" id="1598"/>
    <lineage>
        <taxon>Bacteria</taxon>
        <taxon>Bacillati</taxon>
        <taxon>Bacillota</taxon>
        <taxon>Bacilli</taxon>
        <taxon>Lactobacillales</taxon>
        <taxon>Lactobacillaceae</taxon>
        <taxon>Limosilactobacillus</taxon>
    </lineage>
</organism>
<name>A0A517D6H3_LIMRT</name>
<sequence>MPVHNSSNYYNNSSNGDARNMNIKCVTFKEFNYALNEINKRFDELDRKLDHNRHENIIKFEKANTKFEHQKVWFFGTAISIIGAISAIVAIIGTFLKVL</sequence>
<accession>A0A517D6H3</accession>
<reference evidence="2 3" key="1">
    <citation type="submission" date="2019-07" db="EMBL/GenBank/DDBJ databases">
        <title>Gastrointestinal microbiota of Peromyscus leucopus, the white-footed mouse.</title>
        <authorList>
            <person name="Milovic A."/>
            <person name="Bassam K."/>
            <person name="Barbour A.G."/>
        </authorList>
    </citation>
    <scope>NUCLEOTIDE SEQUENCE [LARGE SCALE GENOMIC DNA]</scope>
    <source>
        <strain evidence="2 3">LL7</strain>
    </source>
</reference>
<dbReference type="EMBL" id="CP041676">
    <property type="protein sequence ID" value="QDR72952.1"/>
    <property type="molecule type" value="Genomic_DNA"/>
</dbReference>
<evidence type="ECO:0000256" key="1">
    <source>
        <dbReference type="SAM" id="Phobius"/>
    </source>
</evidence>
<protein>
    <submittedName>
        <fullName evidence="2">Uncharacterized protein</fullName>
    </submittedName>
</protein>
<proteinExistence type="predicted"/>
<dbReference type="AlphaFoldDB" id="A0A517D6H3"/>
<dbReference type="Proteomes" id="UP000316394">
    <property type="component" value="Chromosome"/>
</dbReference>
<evidence type="ECO:0000313" key="2">
    <source>
        <dbReference type="EMBL" id="QDR72952.1"/>
    </source>
</evidence>
<gene>
    <name evidence="2" type="ORF">FOD75_07700</name>
</gene>
<keyword evidence="1" id="KW-1133">Transmembrane helix</keyword>
<evidence type="ECO:0000313" key="3">
    <source>
        <dbReference type="Proteomes" id="UP000316394"/>
    </source>
</evidence>
<keyword evidence="1" id="KW-0812">Transmembrane</keyword>
<feature type="transmembrane region" description="Helical" evidence="1">
    <location>
        <begin position="72"/>
        <end position="96"/>
    </location>
</feature>
<keyword evidence="1" id="KW-0472">Membrane</keyword>